<proteinExistence type="inferred from homology"/>
<evidence type="ECO:0000256" key="11">
    <source>
        <dbReference type="ARBA" id="ARBA00031350"/>
    </source>
</evidence>
<reference evidence="12 13" key="1">
    <citation type="submission" date="2024-09" db="EMBL/GenBank/DDBJ databases">
        <authorList>
            <person name="Sun Q."/>
            <person name="Mori K."/>
        </authorList>
    </citation>
    <scope>NUCLEOTIDE SEQUENCE [LARGE SCALE GENOMIC DNA]</scope>
    <source>
        <strain evidence="12 13">CGMCC 1.15906</strain>
    </source>
</reference>
<dbReference type="Pfam" id="PF01135">
    <property type="entry name" value="PCMT"/>
    <property type="match status" value="1"/>
</dbReference>
<keyword evidence="7" id="KW-0808">Transferase</keyword>
<evidence type="ECO:0000256" key="5">
    <source>
        <dbReference type="ARBA" id="ARBA00022490"/>
    </source>
</evidence>
<dbReference type="PANTHER" id="PTHR11579">
    <property type="entry name" value="PROTEIN-L-ISOASPARTATE O-METHYLTRANSFERASE"/>
    <property type="match status" value="1"/>
</dbReference>
<dbReference type="Gene3D" id="3.40.50.150">
    <property type="entry name" value="Vaccinia Virus protein VP39"/>
    <property type="match status" value="1"/>
</dbReference>
<keyword evidence="13" id="KW-1185">Reference proteome</keyword>
<evidence type="ECO:0000256" key="9">
    <source>
        <dbReference type="ARBA" id="ARBA00030757"/>
    </source>
</evidence>
<dbReference type="InterPro" id="IPR000682">
    <property type="entry name" value="PCMT"/>
</dbReference>
<keyword evidence="6" id="KW-0489">Methyltransferase</keyword>
<comment type="similarity">
    <text evidence="2">Belongs to the methyltransferase superfamily. L-isoaspartyl/D-aspartyl protein methyltransferase family.</text>
</comment>
<evidence type="ECO:0000313" key="13">
    <source>
        <dbReference type="Proteomes" id="UP001589890"/>
    </source>
</evidence>
<name>A0ABV6QS45_9ACTN</name>
<dbReference type="SUPFAM" id="SSF53335">
    <property type="entry name" value="S-adenosyl-L-methionine-dependent methyltransferases"/>
    <property type="match status" value="1"/>
</dbReference>
<evidence type="ECO:0000256" key="6">
    <source>
        <dbReference type="ARBA" id="ARBA00022603"/>
    </source>
</evidence>
<evidence type="ECO:0000256" key="4">
    <source>
        <dbReference type="ARBA" id="ARBA00013346"/>
    </source>
</evidence>
<evidence type="ECO:0000256" key="3">
    <source>
        <dbReference type="ARBA" id="ARBA00011890"/>
    </source>
</evidence>
<dbReference type="InterPro" id="IPR029063">
    <property type="entry name" value="SAM-dependent_MTases_sf"/>
</dbReference>
<dbReference type="EC" id="2.1.1.77" evidence="3"/>
<keyword evidence="5" id="KW-0963">Cytoplasm</keyword>
<dbReference type="Proteomes" id="UP001589890">
    <property type="component" value="Unassembled WGS sequence"/>
</dbReference>
<keyword evidence="8" id="KW-0949">S-adenosyl-L-methionine</keyword>
<evidence type="ECO:0000313" key="12">
    <source>
        <dbReference type="EMBL" id="MFC0627465.1"/>
    </source>
</evidence>
<dbReference type="EMBL" id="JBHLTC010000034">
    <property type="protein sequence ID" value="MFC0627465.1"/>
    <property type="molecule type" value="Genomic_DNA"/>
</dbReference>
<organism evidence="12 13">
    <name type="scientific">Kribbella deserti</name>
    <dbReference type="NCBI Taxonomy" id="1926257"/>
    <lineage>
        <taxon>Bacteria</taxon>
        <taxon>Bacillati</taxon>
        <taxon>Actinomycetota</taxon>
        <taxon>Actinomycetes</taxon>
        <taxon>Propionibacteriales</taxon>
        <taxon>Kribbellaceae</taxon>
        <taxon>Kribbella</taxon>
    </lineage>
</organism>
<dbReference type="CDD" id="cd02440">
    <property type="entry name" value="AdoMet_MTases"/>
    <property type="match status" value="1"/>
</dbReference>
<evidence type="ECO:0000256" key="2">
    <source>
        <dbReference type="ARBA" id="ARBA00005369"/>
    </source>
</evidence>
<evidence type="ECO:0000256" key="8">
    <source>
        <dbReference type="ARBA" id="ARBA00022691"/>
    </source>
</evidence>
<protein>
    <recommendedName>
        <fullName evidence="4">Protein-L-isoaspartate O-methyltransferase</fullName>
        <ecNumber evidence="3">2.1.1.77</ecNumber>
    </recommendedName>
    <alternativeName>
        <fullName evidence="11">L-isoaspartyl protein carboxyl methyltransferase</fullName>
    </alternativeName>
    <alternativeName>
        <fullName evidence="9">Protein L-isoaspartyl methyltransferase</fullName>
    </alternativeName>
    <alternativeName>
        <fullName evidence="10">Protein-beta-aspartate methyltransferase</fullName>
    </alternativeName>
</protein>
<evidence type="ECO:0000256" key="7">
    <source>
        <dbReference type="ARBA" id="ARBA00022679"/>
    </source>
</evidence>
<accession>A0ABV6QS45</accession>
<sequence length="351" mass="38176">MSDLIAEAVNVVPRDYYTDHPELGSAWQRTAQPAIERDLARAAIQPGMRVMEVGTGTGYTGALLAEMVGPEGHVVSIDIDPELTERAAKLHAERGLTNLTLITRDGHEGAAEHGPYDVIVAWATPTHIPANWVAQSRVGSRISTPIYLAPVSRIVGHVVAVVNDQGEPSRPILGPAVYIDMGPELNITKGVPLFYVDASTDDGHWISVGWRDMTPDADPHKTLAMLRDPNFTQTVVFSDDEREQATRFRDFRAYCVGRDNGQRSNATAYGTGGPDWITSIGFSSERNAAVLTAEGQLLANSEDSPALIKLREFIKDWNDAGKPGLESLQGQLTQHETGWTVSATIRPTTET</sequence>
<gene>
    <name evidence="12" type="ORF">ACFFGN_25550</name>
</gene>
<dbReference type="PANTHER" id="PTHR11579:SF0">
    <property type="entry name" value="PROTEIN-L-ISOASPARTATE(D-ASPARTATE) O-METHYLTRANSFERASE"/>
    <property type="match status" value="1"/>
</dbReference>
<comment type="subcellular location">
    <subcellularLocation>
        <location evidence="1">Cytoplasm</location>
    </subcellularLocation>
</comment>
<evidence type="ECO:0000256" key="1">
    <source>
        <dbReference type="ARBA" id="ARBA00004496"/>
    </source>
</evidence>
<comment type="caution">
    <text evidence="12">The sequence shown here is derived from an EMBL/GenBank/DDBJ whole genome shotgun (WGS) entry which is preliminary data.</text>
</comment>
<evidence type="ECO:0000256" key="10">
    <source>
        <dbReference type="ARBA" id="ARBA00031323"/>
    </source>
</evidence>
<dbReference type="RefSeq" id="WP_380052290.1">
    <property type="nucleotide sequence ID" value="NZ_JBHLTC010000034.1"/>
</dbReference>